<name>A0ACB7ZWE1_9AGAM</name>
<comment type="caution">
    <text evidence="1">The sequence shown here is derived from an EMBL/GenBank/DDBJ whole genome shotgun (WGS) entry which is preliminary data.</text>
</comment>
<evidence type="ECO:0000313" key="1">
    <source>
        <dbReference type="EMBL" id="KAH7904663.1"/>
    </source>
</evidence>
<dbReference type="Proteomes" id="UP000790377">
    <property type="component" value="Unassembled WGS sequence"/>
</dbReference>
<evidence type="ECO:0000313" key="2">
    <source>
        <dbReference type="Proteomes" id="UP000790377"/>
    </source>
</evidence>
<dbReference type="EMBL" id="MU268397">
    <property type="protein sequence ID" value="KAH7904663.1"/>
    <property type="molecule type" value="Genomic_DNA"/>
</dbReference>
<gene>
    <name evidence="1" type="ORF">BJ138DRAFT_1130863</name>
</gene>
<sequence>MNSPSKLFQPIDVGDLPLKHRVVLAPLTRFRAHKDHVLNSHALTYYAQRASTPGTLLITEATFISQKAGGFDHVPGIYTEEQIEAWKSIVSAVHAKGSFIFMQLWALGRAADVSVLKRENNSPHVSSSSIPLTGHTNTPRSLTIPEIEEYVQDYVLAAKNAVNLAGFDGVEIHGANGYLIDQFLQNVSNNRTDGYGGSVQDRAKFALEVVRAVSNAVGASRTAIRLSPWSPFQDMGMSDPVPTYSYLVRELCMYDLAYLHVIEPRVGGAWDCDGAPSQSNQFIRDIWGRRTYISAGGYTRQTALNAAEKGGLIAFGRLFISNPDLPLRLLKDISLTPADIPKHYQPGNLTPSGYTDWPFTEGGGVEHQRLPPSSTGI</sequence>
<protein>
    <submittedName>
        <fullName evidence="1">Uncharacterized protein</fullName>
    </submittedName>
</protein>
<accession>A0ACB7ZWE1</accession>
<reference evidence="1" key="1">
    <citation type="journal article" date="2021" name="New Phytol.">
        <title>Evolutionary innovations through gain and loss of genes in the ectomycorrhizal Boletales.</title>
        <authorList>
            <person name="Wu G."/>
            <person name="Miyauchi S."/>
            <person name="Morin E."/>
            <person name="Kuo A."/>
            <person name="Drula E."/>
            <person name="Varga T."/>
            <person name="Kohler A."/>
            <person name="Feng B."/>
            <person name="Cao Y."/>
            <person name="Lipzen A."/>
            <person name="Daum C."/>
            <person name="Hundley H."/>
            <person name="Pangilinan J."/>
            <person name="Johnson J."/>
            <person name="Barry K."/>
            <person name="LaButti K."/>
            <person name="Ng V."/>
            <person name="Ahrendt S."/>
            <person name="Min B."/>
            <person name="Choi I.G."/>
            <person name="Park H."/>
            <person name="Plett J.M."/>
            <person name="Magnuson J."/>
            <person name="Spatafora J.W."/>
            <person name="Nagy L.G."/>
            <person name="Henrissat B."/>
            <person name="Grigoriev I.V."/>
            <person name="Yang Z.L."/>
            <person name="Xu J."/>
            <person name="Martin F.M."/>
        </authorList>
    </citation>
    <scope>NUCLEOTIDE SEQUENCE</scope>
    <source>
        <strain evidence="1">ATCC 28755</strain>
    </source>
</reference>
<proteinExistence type="predicted"/>
<organism evidence="1 2">
    <name type="scientific">Hygrophoropsis aurantiaca</name>
    <dbReference type="NCBI Taxonomy" id="72124"/>
    <lineage>
        <taxon>Eukaryota</taxon>
        <taxon>Fungi</taxon>
        <taxon>Dikarya</taxon>
        <taxon>Basidiomycota</taxon>
        <taxon>Agaricomycotina</taxon>
        <taxon>Agaricomycetes</taxon>
        <taxon>Agaricomycetidae</taxon>
        <taxon>Boletales</taxon>
        <taxon>Coniophorineae</taxon>
        <taxon>Hygrophoropsidaceae</taxon>
        <taxon>Hygrophoropsis</taxon>
    </lineage>
</organism>
<keyword evidence="2" id="KW-1185">Reference proteome</keyword>